<evidence type="ECO:0000313" key="4">
    <source>
        <dbReference type="Proteomes" id="UP000650994"/>
    </source>
</evidence>
<dbReference type="EMBL" id="FRBH01000002">
    <property type="protein sequence ID" value="SHK66382.1"/>
    <property type="molecule type" value="Genomic_DNA"/>
</dbReference>
<reference evidence="4" key="4">
    <citation type="journal article" date="2019" name="Int. J. Syst. Evol. Microbiol.">
        <title>The Global Catalogue of Microorganisms (GCM) 10K type strain sequencing project: providing services to taxonomists for standard genome sequencing and annotation.</title>
        <authorList>
            <consortium name="The Broad Institute Genomics Platform"/>
            <consortium name="The Broad Institute Genome Sequencing Center for Infectious Disease"/>
            <person name="Wu L."/>
            <person name="Ma J."/>
        </authorList>
    </citation>
    <scope>NUCLEOTIDE SEQUENCE [LARGE SCALE GENOMIC DNA]</scope>
    <source>
        <strain evidence="4">CGMCC 1.12707</strain>
    </source>
</reference>
<reference evidence="2" key="2">
    <citation type="submission" date="2016-11" db="EMBL/GenBank/DDBJ databases">
        <authorList>
            <person name="Jaros S."/>
            <person name="Januszkiewicz K."/>
            <person name="Wedrychowicz H."/>
        </authorList>
    </citation>
    <scope>NUCLEOTIDE SEQUENCE [LARGE SCALE GENOMIC DNA]</scope>
    <source>
        <strain evidence="2">DSM 27989</strain>
    </source>
</reference>
<sequence>MKKLILILSIVVLNTSCHSNQAIKNEDKSEQKMFQHRITVKDLENSKPIVVKTDKGYMNVYSVIIYTDNPSELEEKGIAVQSKSTRFVTALIKKEDLEKIYQLKSVKSISLPKMDYLHDDKLN</sequence>
<reference evidence="1" key="1">
    <citation type="journal article" date="2014" name="Int. J. Syst. Evol. Microbiol.">
        <title>Complete genome of a new Firmicutes species belonging to the dominant human colonic microbiota ('Ruminococcus bicirculans') reveals two chromosomes and a selective capacity to utilize plant glucans.</title>
        <authorList>
            <consortium name="NISC Comparative Sequencing Program"/>
            <person name="Wegmann U."/>
            <person name="Louis P."/>
            <person name="Goesmann A."/>
            <person name="Henrissat B."/>
            <person name="Duncan S.H."/>
            <person name="Flint H.J."/>
        </authorList>
    </citation>
    <scope>NUCLEOTIDE SEQUENCE</scope>
    <source>
        <strain evidence="1">CGMCC 1.12707</strain>
    </source>
</reference>
<name>A0A1M6UAW8_9FLAO</name>
<organism evidence="2 3">
    <name type="scientific">Chishuiella changwenlii</name>
    <dbReference type="NCBI Taxonomy" id="1434701"/>
    <lineage>
        <taxon>Bacteria</taxon>
        <taxon>Pseudomonadati</taxon>
        <taxon>Bacteroidota</taxon>
        <taxon>Flavobacteriia</taxon>
        <taxon>Flavobacteriales</taxon>
        <taxon>Weeksellaceae</taxon>
        <taxon>Chishuiella</taxon>
    </lineage>
</organism>
<evidence type="ECO:0000313" key="1">
    <source>
        <dbReference type="EMBL" id="GGE99311.1"/>
    </source>
</evidence>
<dbReference type="AlphaFoldDB" id="A0A1M6UAW8"/>
<accession>A0A1M6UAW8</accession>
<dbReference type="Proteomes" id="UP000650994">
    <property type="component" value="Unassembled WGS sequence"/>
</dbReference>
<reference evidence="3" key="3">
    <citation type="submission" date="2016-11" db="EMBL/GenBank/DDBJ databases">
        <authorList>
            <person name="Varghese N."/>
            <person name="Submissions S."/>
        </authorList>
    </citation>
    <scope>NUCLEOTIDE SEQUENCE [LARGE SCALE GENOMIC DNA]</scope>
    <source>
        <strain evidence="3">DSM 27989</strain>
    </source>
</reference>
<proteinExistence type="predicted"/>
<evidence type="ECO:0000313" key="3">
    <source>
        <dbReference type="Proteomes" id="UP000184120"/>
    </source>
</evidence>
<evidence type="ECO:0000313" key="2">
    <source>
        <dbReference type="EMBL" id="SHK66382.1"/>
    </source>
</evidence>
<dbReference type="EMBL" id="BMFL01000010">
    <property type="protein sequence ID" value="GGE99311.1"/>
    <property type="molecule type" value="Genomic_DNA"/>
</dbReference>
<gene>
    <name evidence="1" type="ORF">GCM10010984_16130</name>
    <name evidence="2" type="ORF">SAMN05443634_102291</name>
</gene>
<reference evidence="1" key="5">
    <citation type="submission" date="2024-05" db="EMBL/GenBank/DDBJ databases">
        <authorList>
            <person name="Sun Q."/>
            <person name="Zhou Y."/>
        </authorList>
    </citation>
    <scope>NUCLEOTIDE SEQUENCE</scope>
    <source>
        <strain evidence="1">CGMCC 1.12707</strain>
    </source>
</reference>
<dbReference type="Proteomes" id="UP000184120">
    <property type="component" value="Unassembled WGS sequence"/>
</dbReference>
<protein>
    <submittedName>
        <fullName evidence="2">Uncharacterized protein</fullName>
    </submittedName>
</protein>
<dbReference type="RefSeq" id="WP_072929750.1">
    <property type="nucleotide sequence ID" value="NZ_BMFL01000010.1"/>
</dbReference>
<keyword evidence="4" id="KW-1185">Reference proteome</keyword>
<dbReference type="STRING" id="1434701.SAMN05443634_102291"/>